<dbReference type="AlphaFoldDB" id="A0A2V1H4X1"/>
<sequence length="873" mass="97676">MIMKKLLLLLAFIGVLVSCGKGDFDDVEKDVQNVQISELPDGVYSLEGDVVEDDIPRGSLFTAASSAPDPTFFVDPELLPYFEEFLADALSRGFDLSYLYDRNVYIGIHESADALGFVSKCSNSRYIDMTIQRAFLNREWGGAVKWFFYHELGHALFNMGHNPGERNHIMNALFDSHYAYWNINSHLDQFWADATGNSYGYFYGCGPFQVFEENSWNSGGWTAIDENIIEKRFDEYPLETAAWIKDNVKRIYAEETPNINITRVVKDVERVYSYNGDVIGARFIMLQNQFDIGSVYSISANNPPIAPHQVVGLGPIGNDSNYTLNWITKLNNITATFKFFDNRPNIVSVIPSSDEIPIVDDPHKEISSIFFEGTTDAGVLLRGQVIIPKFMPNLVDAGELNAHGDYNLVWSEHVSNMTVTVVRKDGGTWTGRGMDSNNIPSLNGTAAVDRATFKGYLDDGTFVAGTVHNHDPEWESHGWYRNGHNSFSKGWATNALAEEKAQWIRENIAYLYTGRLGSVEQNPITYVEIAEGYRVIVRLANGYSPIHTTSPYTLTLRGNYRNASNPYVAIGDSGVAGPREISGFVVEHVSGSTNSLVKRYGLGAQGLARAQADMTFIQDAGSFSTSQNPDHQLHWNSIYWNSDINTGEYFLSINFPNIGFVEGDTLDIYPNNSCDCERFSVGGAITNPPSYSTETEFRFGTSDQDLTNLKRIRDANNAGATFSVNGIPFTIERFSWTIYSNYLYANEDLGISVGRWTIDVEIAYDPSRPEPEPSECIRQDLGFWIGHLDLDYDLVLFKTFDTLAKAEALANEVTSIYFSNDPNVAIEVESSSADTFSSFGGYQVLLDPTGDYTITLDGNYHVYRDIYCPEHQQ</sequence>
<protein>
    <submittedName>
        <fullName evidence="2">Uncharacterized protein</fullName>
    </submittedName>
</protein>
<comment type="caution">
    <text evidence="2">The sequence shown here is derived from an EMBL/GenBank/DDBJ whole genome shotgun (WGS) entry which is preliminary data.</text>
</comment>
<feature type="signal peptide" evidence="1">
    <location>
        <begin position="1"/>
        <end position="20"/>
    </location>
</feature>
<evidence type="ECO:0000313" key="2">
    <source>
        <dbReference type="EMBL" id="PVZ72247.1"/>
    </source>
</evidence>
<name>A0A2V1H4X1_9GAMM</name>
<feature type="chain" id="PRO_5015962572" evidence="1">
    <location>
        <begin position="21"/>
        <end position="873"/>
    </location>
</feature>
<evidence type="ECO:0000256" key="1">
    <source>
        <dbReference type="SAM" id="SignalP"/>
    </source>
</evidence>
<dbReference type="PROSITE" id="PS51257">
    <property type="entry name" value="PROKAR_LIPOPROTEIN"/>
    <property type="match status" value="1"/>
</dbReference>
<dbReference type="EMBL" id="QDDL01000001">
    <property type="protein sequence ID" value="PVZ72247.1"/>
    <property type="molecule type" value="Genomic_DNA"/>
</dbReference>
<evidence type="ECO:0000313" key="3">
    <source>
        <dbReference type="Proteomes" id="UP000244906"/>
    </source>
</evidence>
<keyword evidence="1" id="KW-0732">Signal</keyword>
<gene>
    <name evidence="2" type="ORF">DC094_04330</name>
</gene>
<reference evidence="2 3" key="1">
    <citation type="submission" date="2018-04" db="EMBL/GenBank/DDBJ databases">
        <title>Thalassorhabdus spongiae gen. nov., sp. nov., isolated from a marine sponge in South-West Iceland.</title>
        <authorList>
            <person name="Knobloch S."/>
            <person name="Daussin A."/>
            <person name="Johannsson R."/>
            <person name="Marteinsson V.T."/>
        </authorList>
    </citation>
    <scope>NUCLEOTIDE SEQUENCE [LARGE SCALE GENOMIC DNA]</scope>
    <source>
        <strain evidence="2 3">Hp12</strain>
    </source>
</reference>
<keyword evidence="3" id="KW-1185">Reference proteome</keyword>
<accession>A0A2V1H4X1</accession>
<proteinExistence type="predicted"/>
<organism evidence="2 3">
    <name type="scientific">Pelagibaculum spongiae</name>
    <dbReference type="NCBI Taxonomy" id="2080658"/>
    <lineage>
        <taxon>Bacteria</taxon>
        <taxon>Pseudomonadati</taxon>
        <taxon>Pseudomonadota</taxon>
        <taxon>Gammaproteobacteria</taxon>
        <taxon>Oceanospirillales</taxon>
        <taxon>Pelagibaculum</taxon>
    </lineage>
</organism>
<dbReference type="Proteomes" id="UP000244906">
    <property type="component" value="Unassembled WGS sequence"/>
</dbReference>